<protein>
    <submittedName>
        <fullName evidence="2">Uncharacterized protein</fullName>
    </submittedName>
</protein>
<feature type="signal peptide" evidence="1">
    <location>
        <begin position="1"/>
        <end position="23"/>
    </location>
</feature>
<keyword evidence="1" id="KW-0732">Signal</keyword>
<evidence type="ECO:0000256" key="1">
    <source>
        <dbReference type="SAM" id="SignalP"/>
    </source>
</evidence>
<sequence length="151" mass="16120">MNCLVSLAVVILSVAFAIVGGRSASLPETKGPSDQNVIILESAGTGDGPGVGKVLLGGDKVLIEGKNFTNVREMINILDEEKKGKDIATDSTPEPFTLVVPIARNFSSLKELFEILREDGNQPPKTASPTNLTFVKGTEDKDPDYVIFFSP</sequence>
<proteinExistence type="predicted"/>
<reference evidence="2" key="1">
    <citation type="submission" date="2015-11" db="EMBL/GenBank/DDBJ databases">
        <title>De novo transcriptome assembly of four potential Pierce s Disease insect vectors from Arizona vineyards.</title>
        <authorList>
            <person name="Tassone E.E."/>
        </authorList>
    </citation>
    <scope>NUCLEOTIDE SEQUENCE</scope>
</reference>
<name>A0A1B6EYW5_9HEMI</name>
<dbReference type="AlphaFoldDB" id="A0A1B6EYW5"/>
<accession>A0A1B6EYW5</accession>
<feature type="chain" id="PRO_5008582572" evidence="1">
    <location>
        <begin position="24"/>
        <end position="151"/>
    </location>
</feature>
<organism evidence="2">
    <name type="scientific">Cuerna arida</name>
    <dbReference type="NCBI Taxonomy" id="1464854"/>
    <lineage>
        <taxon>Eukaryota</taxon>
        <taxon>Metazoa</taxon>
        <taxon>Ecdysozoa</taxon>
        <taxon>Arthropoda</taxon>
        <taxon>Hexapoda</taxon>
        <taxon>Insecta</taxon>
        <taxon>Pterygota</taxon>
        <taxon>Neoptera</taxon>
        <taxon>Paraneoptera</taxon>
        <taxon>Hemiptera</taxon>
        <taxon>Auchenorrhyncha</taxon>
        <taxon>Membracoidea</taxon>
        <taxon>Cicadellidae</taxon>
        <taxon>Cicadellinae</taxon>
        <taxon>Proconiini</taxon>
        <taxon>Cuerna</taxon>
    </lineage>
</organism>
<evidence type="ECO:0000313" key="2">
    <source>
        <dbReference type="EMBL" id="JAS43135.1"/>
    </source>
</evidence>
<dbReference type="EMBL" id="GECZ01026634">
    <property type="protein sequence ID" value="JAS43135.1"/>
    <property type="molecule type" value="Transcribed_RNA"/>
</dbReference>
<gene>
    <name evidence="2" type="ORF">g.16848</name>
</gene>